<keyword evidence="3" id="KW-1185">Reference proteome</keyword>
<feature type="region of interest" description="Disordered" evidence="1">
    <location>
        <begin position="1"/>
        <end position="20"/>
    </location>
</feature>
<dbReference type="Proteomes" id="UP000295578">
    <property type="component" value="Unassembled WGS sequence"/>
</dbReference>
<name>A0A4R5BEZ1_9ACTN</name>
<protein>
    <submittedName>
        <fullName evidence="2">Uncharacterized protein</fullName>
    </submittedName>
</protein>
<dbReference type="AlphaFoldDB" id="A0A4R5BEZ1"/>
<sequence length="211" mass="22848">MDEMRLLREHHGARPGPSPEVAAHARALLEERARTASSPVRAKLRWRRYALSAAAGVAAVSLIPLAPINGDPGDRAYAAEALPDGRIKVTFDDLDAPPKVVQRRLDGLERRLDALGVQAVIDFIPFFSRCSVFPRGTFYQDDNDGSPTWTGPERAGDNTLVYIYPGRIKPGRTLVMALSADKVGVSSAVKIGAYVVRGPAKPCDPVPVGRR</sequence>
<evidence type="ECO:0000313" key="2">
    <source>
        <dbReference type="EMBL" id="TDD83420.1"/>
    </source>
</evidence>
<evidence type="ECO:0000313" key="3">
    <source>
        <dbReference type="Proteomes" id="UP000295578"/>
    </source>
</evidence>
<dbReference type="EMBL" id="SMKY01000054">
    <property type="protein sequence ID" value="TDD83420.1"/>
    <property type="molecule type" value="Genomic_DNA"/>
</dbReference>
<proteinExistence type="predicted"/>
<organism evidence="2 3">
    <name type="scientific">Actinomadura darangshiensis</name>
    <dbReference type="NCBI Taxonomy" id="705336"/>
    <lineage>
        <taxon>Bacteria</taxon>
        <taxon>Bacillati</taxon>
        <taxon>Actinomycetota</taxon>
        <taxon>Actinomycetes</taxon>
        <taxon>Streptosporangiales</taxon>
        <taxon>Thermomonosporaceae</taxon>
        <taxon>Actinomadura</taxon>
    </lineage>
</organism>
<gene>
    <name evidence="2" type="ORF">E1293_14735</name>
</gene>
<dbReference type="OrthoDB" id="3699588at2"/>
<evidence type="ECO:0000256" key="1">
    <source>
        <dbReference type="SAM" id="MobiDB-lite"/>
    </source>
</evidence>
<comment type="caution">
    <text evidence="2">The sequence shown here is derived from an EMBL/GenBank/DDBJ whole genome shotgun (WGS) entry which is preliminary data.</text>
</comment>
<accession>A0A4R5BEZ1</accession>
<reference evidence="2 3" key="1">
    <citation type="submission" date="2019-03" db="EMBL/GenBank/DDBJ databases">
        <title>Draft genome sequences of novel Actinobacteria.</title>
        <authorList>
            <person name="Sahin N."/>
            <person name="Ay H."/>
            <person name="Saygin H."/>
        </authorList>
    </citation>
    <scope>NUCLEOTIDE SEQUENCE [LARGE SCALE GENOMIC DNA]</scope>
    <source>
        <strain evidence="2 3">DSM 45941</strain>
    </source>
</reference>
<dbReference type="RefSeq" id="WP_132197950.1">
    <property type="nucleotide sequence ID" value="NZ_SMKY01000054.1"/>
</dbReference>
<feature type="compositionally biased region" description="Basic and acidic residues" evidence="1">
    <location>
        <begin position="1"/>
        <end position="12"/>
    </location>
</feature>